<feature type="region of interest" description="Disordered" evidence="1">
    <location>
        <begin position="71"/>
        <end position="107"/>
    </location>
</feature>
<keyword evidence="2" id="KW-0732">Signal</keyword>
<evidence type="ECO:0000313" key="4">
    <source>
        <dbReference type="Proteomes" id="UP000076727"/>
    </source>
</evidence>
<keyword evidence="4" id="KW-1185">Reference proteome</keyword>
<protein>
    <recommendedName>
        <fullName evidence="5">CNNM transmembrane domain-containing protein</fullName>
    </recommendedName>
</protein>
<evidence type="ECO:0000256" key="2">
    <source>
        <dbReference type="SAM" id="SignalP"/>
    </source>
</evidence>
<feature type="compositionally biased region" description="Basic and acidic residues" evidence="1">
    <location>
        <begin position="91"/>
        <end position="104"/>
    </location>
</feature>
<sequence length="122" mass="13171">MLPLLLVAFGFGASTALVTMTLFDTGSGLSERLLVRGIDMLGLPARVDAVERAARGGPALRDGWAEQVARARGQSRRVDTGAGGTSSIWRESSRQEPDVVDSHRATVLQRKRRKCQIRVAPS</sequence>
<feature type="chain" id="PRO_5007863527" description="CNNM transmembrane domain-containing protein" evidence="2">
    <location>
        <begin position="17"/>
        <end position="122"/>
    </location>
</feature>
<organism evidence="3 4">
    <name type="scientific">Daedalea quercina L-15889</name>
    <dbReference type="NCBI Taxonomy" id="1314783"/>
    <lineage>
        <taxon>Eukaryota</taxon>
        <taxon>Fungi</taxon>
        <taxon>Dikarya</taxon>
        <taxon>Basidiomycota</taxon>
        <taxon>Agaricomycotina</taxon>
        <taxon>Agaricomycetes</taxon>
        <taxon>Polyporales</taxon>
        <taxon>Fomitopsis</taxon>
    </lineage>
</organism>
<evidence type="ECO:0000256" key="1">
    <source>
        <dbReference type="SAM" id="MobiDB-lite"/>
    </source>
</evidence>
<feature type="signal peptide" evidence="2">
    <location>
        <begin position="1"/>
        <end position="16"/>
    </location>
</feature>
<proteinExistence type="predicted"/>
<reference evidence="3 4" key="1">
    <citation type="journal article" date="2016" name="Mol. Biol. Evol.">
        <title>Comparative Genomics of Early-Diverging Mushroom-Forming Fungi Provides Insights into the Origins of Lignocellulose Decay Capabilities.</title>
        <authorList>
            <person name="Nagy L.G."/>
            <person name="Riley R."/>
            <person name="Tritt A."/>
            <person name="Adam C."/>
            <person name="Daum C."/>
            <person name="Floudas D."/>
            <person name="Sun H."/>
            <person name="Yadav J.S."/>
            <person name="Pangilinan J."/>
            <person name="Larsson K.H."/>
            <person name="Matsuura K."/>
            <person name="Barry K."/>
            <person name="Labutti K."/>
            <person name="Kuo R."/>
            <person name="Ohm R.A."/>
            <person name="Bhattacharya S.S."/>
            <person name="Shirouzu T."/>
            <person name="Yoshinaga Y."/>
            <person name="Martin F.M."/>
            <person name="Grigoriev I.V."/>
            <person name="Hibbett D.S."/>
        </authorList>
    </citation>
    <scope>NUCLEOTIDE SEQUENCE [LARGE SCALE GENOMIC DNA]</scope>
    <source>
        <strain evidence="3 4">L-15889</strain>
    </source>
</reference>
<name>A0A165NV86_9APHY</name>
<gene>
    <name evidence="3" type="ORF">DAEQUDRAFT_758141</name>
</gene>
<dbReference type="EMBL" id="KV429076">
    <property type="protein sequence ID" value="KZT67416.1"/>
    <property type="molecule type" value="Genomic_DNA"/>
</dbReference>
<evidence type="ECO:0008006" key="5">
    <source>
        <dbReference type="Google" id="ProtNLM"/>
    </source>
</evidence>
<dbReference type="Proteomes" id="UP000076727">
    <property type="component" value="Unassembled WGS sequence"/>
</dbReference>
<dbReference type="AlphaFoldDB" id="A0A165NV86"/>
<accession>A0A165NV86</accession>
<evidence type="ECO:0000313" key="3">
    <source>
        <dbReference type="EMBL" id="KZT67416.1"/>
    </source>
</evidence>